<gene>
    <name evidence="3" type="ORF">ACFQ1O_12160</name>
</gene>
<name>A0ABW3I5S6_9FLAO</name>
<feature type="domain" description="Calcineurin-like phosphoesterase" evidence="2">
    <location>
        <begin position="59"/>
        <end position="231"/>
    </location>
</feature>
<dbReference type="Gene3D" id="2.40.160.50">
    <property type="entry name" value="membrane protein fhac: a member of the omp85/tpsb transporter family"/>
    <property type="match status" value="1"/>
</dbReference>
<sequence length="1222" mass="139730">MKKLIILLIVLLASCTTFKEQVDKQANQQLTNSKSELSHRFYLVGDAGNASLNESTLPLLSLQKHLQNAPENSSVIFLGDNVYQHGIPKKDSEGYELAKHRLQTQIESVQGFRGRTIFIPGNHDYHSNGIKGLKRQEKLVEDALGKGSFLPENGCPIERVKISDEVVLIIVDSQWYLENWDKNPTMNDDCDIKTRRDFFLEFESLIKKNRTKTTVVAIHHPLFTDGAHGGNFSAKQHISPNNRFPLPILGTIANFVRKTGGVSSQDVQNKNYRFLINRLNTIAQESDRVIFTSGHEHSLQYIEKNNVVQIVSGSGSKVSGVKRSPQSQFASAVLGYVVLDVFKDGTTQARYIQTNENEDKEVFTKEIYAAYTNKSIPSYDEVKNSLQKATVYEPETTQKSNFYKNLWGEHYREAYGTLVDAPVANLDTLFGGLTPVKRGGGNQSVSLRLVDKLGRQWVMRALKKNAVQFLQINAYQQKYIKEDLKGTFVESFIEDVYTTTHPYASFIMPTLSQAVEVYHTKPILFYVPKQNALGVYNEDYGDALYMIEEHVGDSQTKRENFGKPDDIISSLDLFEKLHKSPKHQVDEKAFIRARLFDMVLGDWDRHQDQWRWSKFEGDDEHTYKPIPRDRDQVFSNYDGALLRVVTRLLPTIRKMQTYKSEIRNLRWHNTNGRPVDMKLIKSLNKEDWLEQARFIKENLTDEVIEKAFSQFPESVQNKNVANAKDVLKQRRNSVEKIASDYYAIVNRAVVLTASDKDDDIRITRMTGGKTKVEFYYKGKLNFERVYDKEVTKEIWLYALDGEDKINVSGEGDNHIRLKIVGGQNNDSFVVENGKAVVIYDYKSKKNDVSQAKKARVRLIDEYNTNTYNYFKRKEVVNQLLPNFGVNKDEGVFIGVNNTLTFKNLRQNPFSHKHNLKANYFISNNGYDLAYLGEYANVFNRMNVQLSLNYTSPNFATNFFGMGNETVNLEEDFDLAYNRVKLAQFKTNLGLVKHGIQGSKMSLLFTYESNRVDDTPNRFIGSFAGAGSTIFDRKDFVGGEFNYQFKNYNDPTYPTMGMNFEFQTGWKINADDNKQSFGYLVPAFSFIHKLSNNERWVLANKTKAHLMLGSKTFEFYQGATIGAQDGLRGYRFQRFTGNTAFYNNTDIRFNFRKFKSGFAPLNLGFYSGFDVGRVWLQSEGSDKWHNSIGGGLWLKIAEMATAQLGVFNSTEDTRISFGLGFGI</sequence>
<comment type="caution">
    <text evidence="3">The sequence shown here is derived from an EMBL/GenBank/DDBJ whole genome shotgun (WGS) entry which is preliminary data.</text>
</comment>
<dbReference type="SUPFAM" id="SSF56300">
    <property type="entry name" value="Metallo-dependent phosphatases"/>
    <property type="match status" value="1"/>
</dbReference>
<evidence type="ECO:0000313" key="4">
    <source>
        <dbReference type="Proteomes" id="UP001596997"/>
    </source>
</evidence>
<evidence type="ECO:0000259" key="2">
    <source>
        <dbReference type="Pfam" id="PF00149"/>
    </source>
</evidence>
<feature type="chain" id="PRO_5045693539" evidence="1">
    <location>
        <begin position="20"/>
        <end position="1222"/>
    </location>
</feature>
<dbReference type="PROSITE" id="PS51257">
    <property type="entry name" value="PROKAR_LIPOPROTEIN"/>
    <property type="match status" value="1"/>
</dbReference>
<organism evidence="3 4">
    <name type="scientific">Pseudofulvibacter geojedonensis</name>
    <dbReference type="NCBI Taxonomy" id="1123758"/>
    <lineage>
        <taxon>Bacteria</taxon>
        <taxon>Pseudomonadati</taxon>
        <taxon>Bacteroidota</taxon>
        <taxon>Flavobacteriia</taxon>
        <taxon>Flavobacteriales</taxon>
        <taxon>Flavobacteriaceae</taxon>
        <taxon>Pseudofulvibacter</taxon>
    </lineage>
</organism>
<proteinExistence type="predicted"/>
<evidence type="ECO:0000256" key="1">
    <source>
        <dbReference type="SAM" id="SignalP"/>
    </source>
</evidence>
<protein>
    <submittedName>
        <fullName evidence="3">Metallophosphoesterase</fullName>
    </submittedName>
</protein>
<evidence type="ECO:0000313" key="3">
    <source>
        <dbReference type="EMBL" id="MFD0964759.1"/>
    </source>
</evidence>
<accession>A0ABW3I5S6</accession>
<dbReference type="InterPro" id="IPR004843">
    <property type="entry name" value="Calcineurin-like_PHP"/>
</dbReference>
<keyword evidence="1" id="KW-0732">Signal</keyword>
<dbReference type="EMBL" id="JBHTJM010000010">
    <property type="protein sequence ID" value="MFD0964759.1"/>
    <property type="molecule type" value="Genomic_DNA"/>
</dbReference>
<dbReference type="InterPro" id="IPR029052">
    <property type="entry name" value="Metallo-depent_PP-like"/>
</dbReference>
<dbReference type="Proteomes" id="UP001596997">
    <property type="component" value="Unassembled WGS sequence"/>
</dbReference>
<dbReference type="Pfam" id="PF00149">
    <property type="entry name" value="Metallophos"/>
    <property type="match status" value="1"/>
</dbReference>
<dbReference type="Gene3D" id="3.60.21.10">
    <property type="match status" value="1"/>
</dbReference>
<feature type="signal peptide" evidence="1">
    <location>
        <begin position="1"/>
        <end position="19"/>
    </location>
</feature>
<keyword evidence="4" id="KW-1185">Reference proteome</keyword>
<reference evidence="4" key="1">
    <citation type="journal article" date="2019" name="Int. J. Syst. Evol. Microbiol.">
        <title>The Global Catalogue of Microorganisms (GCM) 10K type strain sequencing project: providing services to taxonomists for standard genome sequencing and annotation.</title>
        <authorList>
            <consortium name="The Broad Institute Genomics Platform"/>
            <consortium name="The Broad Institute Genome Sequencing Center for Infectious Disease"/>
            <person name="Wu L."/>
            <person name="Ma J."/>
        </authorList>
    </citation>
    <scope>NUCLEOTIDE SEQUENCE [LARGE SCALE GENOMIC DNA]</scope>
    <source>
        <strain evidence="4">CCUG 62114</strain>
    </source>
</reference>
<dbReference type="RefSeq" id="WP_377716308.1">
    <property type="nucleotide sequence ID" value="NZ_JBHTJM010000010.1"/>
</dbReference>